<dbReference type="Proteomes" id="UP000613768">
    <property type="component" value="Unassembled WGS sequence"/>
</dbReference>
<dbReference type="SUPFAM" id="SSF48403">
    <property type="entry name" value="Ankyrin repeat"/>
    <property type="match status" value="1"/>
</dbReference>
<dbReference type="PANTHER" id="PTHR24198:SF165">
    <property type="entry name" value="ANKYRIN REPEAT-CONTAINING PROTEIN-RELATED"/>
    <property type="match status" value="1"/>
</dbReference>
<dbReference type="InterPro" id="IPR002110">
    <property type="entry name" value="Ankyrin_rpt"/>
</dbReference>
<comment type="caution">
    <text evidence="5">The sequence shown here is derived from an EMBL/GenBank/DDBJ whole genome shotgun (WGS) entry which is preliminary data.</text>
</comment>
<keyword evidence="2 3" id="KW-0040">ANK repeat</keyword>
<accession>A0AAW3ZHZ3</accession>
<feature type="repeat" description="ANK" evidence="3">
    <location>
        <begin position="278"/>
        <end position="310"/>
    </location>
</feature>
<evidence type="ECO:0000256" key="2">
    <source>
        <dbReference type="ARBA" id="ARBA00023043"/>
    </source>
</evidence>
<feature type="repeat" description="ANK" evidence="3">
    <location>
        <begin position="36"/>
        <end position="68"/>
    </location>
</feature>
<evidence type="ECO:0000256" key="3">
    <source>
        <dbReference type="PROSITE-ProRule" id="PRU00023"/>
    </source>
</evidence>
<dbReference type="Pfam" id="PF12796">
    <property type="entry name" value="Ank_2"/>
    <property type="match status" value="2"/>
</dbReference>
<keyword evidence="1" id="KW-0677">Repeat</keyword>
<name>A0AAW3ZHZ3_9GAMM</name>
<dbReference type="PROSITE" id="PS50088">
    <property type="entry name" value="ANK_REPEAT"/>
    <property type="match status" value="2"/>
</dbReference>
<evidence type="ECO:0000256" key="4">
    <source>
        <dbReference type="SAM" id="MobiDB-lite"/>
    </source>
</evidence>
<dbReference type="EMBL" id="JACYTR010000001">
    <property type="protein sequence ID" value="MBD8524126.1"/>
    <property type="molecule type" value="Genomic_DNA"/>
</dbReference>
<evidence type="ECO:0000313" key="6">
    <source>
        <dbReference type="Proteomes" id="UP000613768"/>
    </source>
</evidence>
<evidence type="ECO:0000313" key="5">
    <source>
        <dbReference type="EMBL" id="MBD8524126.1"/>
    </source>
</evidence>
<dbReference type="PROSITE" id="PS50297">
    <property type="entry name" value="ANK_REP_REGION"/>
    <property type="match status" value="2"/>
</dbReference>
<proteinExistence type="predicted"/>
<keyword evidence="6" id="KW-1185">Reference proteome</keyword>
<gene>
    <name evidence="5" type="ORF">IFO71_00070</name>
</gene>
<feature type="region of interest" description="Disordered" evidence="4">
    <location>
        <begin position="358"/>
        <end position="380"/>
    </location>
</feature>
<sequence>MKHFDKSLDRAIESGNVEKARRLLGAGADLEMATCAGEVALFGAAALGDVDMVRLLLEHGAPLTINRNRTRGAHKRNNISSAKDYAGSPEVKRLLMNSEALHAAMQHGDIERFRALIAEGGCVNAIESEHGASLTHKISRADFVEALTSAGADWSKTHKERSVVHSAVHPELTSGKDVPGIVRAMARMGLNMNARGGNNVTPLLLALGSSEANGWYGREEVEASTLPGIVEALIESGADVNAESGDGRSALVLAAMHNAVCCRPLLAAGANVNHADSDGRTPLMEAAWRQDEECVHLLLDSGADLDARDHGGQTARDHSAQDIEATAMENPRSKIVQPNVIDKAIAVRERARLLAAAQRTASFAATGPDADQTPTRRMRL</sequence>
<dbReference type="PANTHER" id="PTHR24198">
    <property type="entry name" value="ANKYRIN REPEAT AND PROTEIN KINASE DOMAIN-CONTAINING PROTEIN"/>
    <property type="match status" value="1"/>
</dbReference>
<organism evidence="5 6">
    <name type="scientific">Pseudomarimonas arenosa</name>
    <dbReference type="NCBI Taxonomy" id="2774145"/>
    <lineage>
        <taxon>Bacteria</taxon>
        <taxon>Pseudomonadati</taxon>
        <taxon>Pseudomonadota</taxon>
        <taxon>Gammaproteobacteria</taxon>
        <taxon>Lysobacterales</taxon>
        <taxon>Lysobacteraceae</taxon>
        <taxon>Pseudomarimonas</taxon>
    </lineage>
</organism>
<evidence type="ECO:0000256" key="1">
    <source>
        <dbReference type="ARBA" id="ARBA00022737"/>
    </source>
</evidence>
<reference evidence="5 6" key="1">
    <citation type="submission" date="2020-09" db="EMBL/GenBank/DDBJ databases">
        <title>Pseudoxanthomonas sp. CAU 1598 isolated from sand of Yaerae Beach.</title>
        <authorList>
            <person name="Kim W."/>
        </authorList>
    </citation>
    <scope>NUCLEOTIDE SEQUENCE [LARGE SCALE GENOMIC DNA]</scope>
    <source>
        <strain evidence="5 6">CAU 1598</strain>
    </source>
</reference>
<dbReference type="InterPro" id="IPR036770">
    <property type="entry name" value="Ankyrin_rpt-contain_sf"/>
</dbReference>
<protein>
    <submittedName>
        <fullName evidence="5">Ankyrin repeat domain-containing protein</fullName>
    </submittedName>
</protein>
<dbReference type="RefSeq" id="WP_192027478.1">
    <property type="nucleotide sequence ID" value="NZ_JACYTR010000001.1"/>
</dbReference>
<dbReference type="AlphaFoldDB" id="A0AAW3ZHZ3"/>
<dbReference type="SMART" id="SM00248">
    <property type="entry name" value="ANK"/>
    <property type="match status" value="6"/>
</dbReference>
<dbReference type="Gene3D" id="1.25.40.20">
    <property type="entry name" value="Ankyrin repeat-containing domain"/>
    <property type="match status" value="3"/>
</dbReference>